<dbReference type="Proteomes" id="UP001218188">
    <property type="component" value="Unassembled WGS sequence"/>
</dbReference>
<accession>A0AAD6SXU0</accession>
<protein>
    <recommendedName>
        <fullName evidence="3">Retrotransposon gag domain-containing protein</fullName>
    </recommendedName>
</protein>
<name>A0AAD6SXU0_9AGAR</name>
<sequence length="110" mass="12294">MANDSNKMFYGDGQAGDWNPRDYIKKIKCGFVGKAGVKEADKVELFSLSLASTSVAESWFDALDPIHTATWAALEKEFNVKWPKEVLEEKSPQEMADKMLDLCMSPTDAQ</sequence>
<evidence type="ECO:0000313" key="1">
    <source>
        <dbReference type="EMBL" id="KAJ7035432.1"/>
    </source>
</evidence>
<proteinExistence type="predicted"/>
<reference evidence="1" key="1">
    <citation type="submission" date="2023-03" db="EMBL/GenBank/DDBJ databases">
        <title>Massive genome expansion in bonnet fungi (Mycena s.s.) driven by repeated elements and novel gene families across ecological guilds.</title>
        <authorList>
            <consortium name="Lawrence Berkeley National Laboratory"/>
            <person name="Harder C.B."/>
            <person name="Miyauchi S."/>
            <person name="Viragh M."/>
            <person name="Kuo A."/>
            <person name="Thoen E."/>
            <person name="Andreopoulos B."/>
            <person name="Lu D."/>
            <person name="Skrede I."/>
            <person name="Drula E."/>
            <person name="Henrissat B."/>
            <person name="Morin E."/>
            <person name="Kohler A."/>
            <person name="Barry K."/>
            <person name="LaButti K."/>
            <person name="Morin E."/>
            <person name="Salamov A."/>
            <person name="Lipzen A."/>
            <person name="Mereny Z."/>
            <person name="Hegedus B."/>
            <person name="Baldrian P."/>
            <person name="Stursova M."/>
            <person name="Weitz H."/>
            <person name="Taylor A."/>
            <person name="Grigoriev I.V."/>
            <person name="Nagy L.G."/>
            <person name="Martin F."/>
            <person name="Kauserud H."/>
        </authorList>
    </citation>
    <scope>NUCLEOTIDE SEQUENCE</scope>
    <source>
        <strain evidence="1">CBHHK200</strain>
    </source>
</reference>
<organism evidence="1 2">
    <name type="scientific">Mycena alexandri</name>
    <dbReference type="NCBI Taxonomy" id="1745969"/>
    <lineage>
        <taxon>Eukaryota</taxon>
        <taxon>Fungi</taxon>
        <taxon>Dikarya</taxon>
        <taxon>Basidiomycota</taxon>
        <taxon>Agaricomycotina</taxon>
        <taxon>Agaricomycetes</taxon>
        <taxon>Agaricomycetidae</taxon>
        <taxon>Agaricales</taxon>
        <taxon>Marasmiineae</taxon>
        <taxon>Mycenaceae</taxon>
        <taxon>Mycena</taxon>
    </lineage>
</organism>
<gene>
    <name evidence="1" type="ORF">C8F04DRAFT_1182338</name>
</gene>
<evidence type="ECO:0008006" key="3">
    <source>
        <dbReference type="Google" id="ProtNLM"/>
    </source>
</evidence>
<dbReference type="EMBL" id="JARJCM010000050">
    <property type="protein sequence ID" value="KAJ7035432.1"/>
    <property type="molecule type" value="Genomic_DNA"/>
</dbReference>
<evidence type="ECO:0000313" key="2">
    <source>
        <dbReference type="Proteomes" id="UP001218188"/>
    </source>
</evidence>
<dbReference type="AlphaFoldDB" id="A0AAD6SXU0"/>
<comment type="caution">
    <text evidence="1">The sequence shown here is derived from an EMBL/GenBank/DDBJ whole genome shotgun (WGS) entry which is preliminary data.</text>
</comment>
<keyword evidence="2" id="KW-1185">Reference proteome</keyword>